<dbReference type="Gene3D" id="3.40.190.10">
    <property type="entry name" value="Periplasmic binding protein-like II"/>
    <property type="match status" value="2"/>
</dbReference>
<evidence type="ECO:0000313" key="8">
    <source>
        <dbReference type="Proteomes" id="UP000464495"/>
    </source>
</evidence>
<comment type="subcellular location">
    <subcellularLocation>
        <location evidence="1">Membrane</location>
    </subcellularLocation>
</comment>
<feature type="signal peptide" evidence="5">
    <location>
        <begin position="1"/>
        <end position="24"/>
    </location>
</feature>
<dbReference type="InterPro" id="IPR024370">
    <property type="entry name" value="PBP_domain"/>
</dbReference>
<evidence type="ECO:0000313" key="7">
    <source>
        <dbReference type="EMBL" id="QHQ36934.1"/>
    </source>
</evidence>
<keyword evidence="2 5" id="KW-0732">Signal</keyword>
<dbReference type="Gene3D" id="3.30.1330.60">
    <property type="entry name" value="OmpA-like domain"/>
    <property type="match status" value="1"/>
</dbReference>
<feature type="domain" description="OmpA-like" evidence="6">
    <location>
        <begin position="399"/>
        <end position="522"/>
    </location>
</feature>
<accession>A0A6P1T1Y2</accession>
<keyword evidence="8" id="KW-1185">Reference proteome</keyword>
<dbReference type="RefSeq" id="WP_161863476.1">
    <property type="nucleotide sequence ID" value="NZ_CP046620.1"/>
</dbReference>
<evidence type="ECO:0000256" key="5">
    <source>
        <dbReference type="SAM" id="SignalP"/>
    </source>
</evidence>
<name>A0A6P1T1Y2_9RHOB</name>
<organism evidence="7 8">
    <name type="scientific">Algicella marina</name>
    <dbReference type="NCBI Taxonomy" id="2683284"/>
    <lineage>
        <taxon>Bacteria</taxon>
        <taxon>Pseudomonadati</taxon>
        <taxon>Pseudomonadota</taxon>
        <taxon>Alphaproteobacteria</taxon>
        <taxon>Rhodobacterales</taxon>
        <taxon>Paracoccaceae</taxon>
        <taxon>Algicella</taxon>
    </lineage>
</organism>
<dbReference type="Pfam" id="PF12849">
    <property type="entry name" value="PBP_like_2"/>
    <property type="match status" value="1"/>
</dbReference>
<protein>
    <submittedName>
        <fullName evidence="7">OmpA family protein</fullName>
    </submittedName>
</protein>
<dbReference type="Proteomes" id="UP000464495">
    <property type="component" value="Chromosome"/>
</dbReference>
<proteinExistence type="predicted"/>
<dbReference type="AlphaFoldDB" id="A0A6P1T1Y2"/>
<evidence type="ECO:0000256" key="3">
    <source>
        <dbReference type="ARBA" id="ARBA00023136"/>
    </source>
</evidence>
<dbReference type="PROSITE" id="PS51123">
    <property type="entry name" value="OMPA_2"/>
    <property type="match status" value="1"/>
</dbReference>
<dbReference type="InterPro" id="IPR050811">
    <property type="entry name" value="Phosphate_ABC_transporter"/>
</dbReference>
<dbReference type="PRINTS" id="PR01021">
    <property type="entry name" value="OMPADOMAIN"/>
</dbReference>
<dbReference type="SUPFAM" id="SSF103088">
    <property type="entry name" value="OmpA-like"/>
    <property type="match status" value="1"/>
</dbReference>
<dbReference type="PANTHER" id="PTHR30570">
    <property type="entry name" value="PERIPLASMIC PHOSPHATE BINDING COMPONENT OF PHOSPHATE ABC TRANSPORTER"/>
    <property type="match status" value="1"/>
</dbReference>
<reference evidence="7 8" key="1">
    <citation type="submission" date="2019-12" db="EMBL/GenBank/DDBJ databases">
        <title>Complete genome sequence of Algicella marina strain 9Alg 56(T) isolated from the red alga Tichocarpus crinitus.</title>
        <authorList>
            <person name="Kim S.-G."/>
            <person name="Nedashkovskaya O.I."/>
        </authorList>
    </citation>
    <scope>NUCLEOTIDE SEQUENCE [LARGE SCALE GENOMIC DNA]</scope>
    <source>
        <strain evidence="7 8">9Alg 56</strain>
    </source>
</reference>
<dbReference type="KEGG" id="amaq:GO499_17975"/>
<dbReference type="InterPro" id="IPR006664">
    <property type="entry name" value="OMP_bac"/>
</dbReference>
<dbReference type="InterPro" id="IPR006665">
    <property type="entry name" value="OmpA-like"/>
</dbReference>
<sequence length="522" mass="55616">MLKSWKYICTGVLAGLLSSASAQAEEVTLKTIDGTLTLTGDLLDFDGRVYKIQTLIGSLEIDVASVTCEGSGCPAVEEKTEFAIAVGDGVNNALLANLLEEYAFQEEMTAEQRVSGSTGGTSALEMMDDSDEVKVSVSVQQSDTQSALTKLIDGSAAIALTTRPVAGEEISAFTRAGFADPSLPGQETVIALDALVPIVAPGNRTRAISLEELALIASGQIQNWAQLGGQNAPIRMILPREESSTFETFNRLVIDANRARVNGNIERADSEETLADEVARDPNAIGVVSLSARRNAEVVPIRRVCGPLAKATPFAVKAEEYPLTRRVFMYVSGAPVASRITDLIAFAGSGAAQDAIQGVGFIDQGIMAYDIDNQGIRLAAGLLAAPTPAALQQMRDLSLSLVDSQRLSTTFRFTTGSSRLDNKALGDVDRMVEFLNSEEVADKEVLVIGFTDSIGREDLNILLGQSRAEQVRESLITASGGTLTGDRIVAQSFGPLAPIGCNETAEGRTINRRVEIWIRDRV</sequence>
<feature type="chain" id="PRO_5026958732" evidence="5">
    <location>
        <begin position="25"/>
        <end position="522"/>
    </location>
</feature>
<evidence type="ECO:0000259" key="6">
    <source>
        <dbReference type="PROSITE" id="PS51123"/>
    </source>
</evidence>
<dbReference type="PANTHER" id="PTHR30570:SF1">
    <property type="entry name" value="PHOSPHATE-BINDING PROTEIN PSTS"/>
    <property type="match status" value="1"/>
</dbReference>
<dbReference type="Pfam" id="PF00691">
    <property type="entry name" value="OmpA"/>
    <property type="match status" value="1"/>
</dbReference>
<evidence type="ECO:0000256" key="4">
    <source>
        <dbReference type="PROSITE-ProRule" id="PRU00473"/>
    </source>
</evidence>
<dbReference type="InterPro" id="IPR036737">
    <property type="entry name" value="OmpA-like_sf"/>
</dbReference>
<dbReference type="CDD" id="cd07185">
    <property type="entry name" value="OmpA_C-like"/>
    <property type="match status" value="1"/>
</dbReference>
<dbReference type="SUPFAM" id="SSF53850">
    <property type="entry name" value="Periplasmic binding protein-like II"/>
    <property type="match status" value="1"/>
</dbReference>
<evidence type="ECO:0000256" key="2">
    <source>
        <dbReference type="ARBA" id="ARBA00022729"/>
    </source>
</evidence>
<dbReference type="EMBL" id="CP046620">
    <property type="protein sequence ID" value="QHQ36934.1"/>
    <property type="molecule type" value="Genomic_DNA"/>
</dbReference>
<gene>
    <name evidence="7" type="ORF">GO499_17975</name>
</gene>
<dbReference type="GO" id="GO:0016020">
    <property type="term" value="C:membrane"/>
    <property type="evidence" value="ECO:0007669"/>
    <property type="project" value="UniProtKB-SubCell"/>
</dbReference>
<keyword evidence="3 4" id="KW-0472">Membrane</keyword>
<evidence type="ECO:0000256" key="1">
    <source>
        <dbReference type="ARBA" id="ARBA00004370"/>
    </source>
</evidence>